<comment type="subcellular location">
    <subcellularLocation>
        <location evidence="1">Cell membrane</location>
        <topology evidence="1">Multi-pass membrane protein</topology>
    </subcellularLocation>
</comment>
<keyword evidence="4" id="KW-1003">Cell membrane</keyword>
<feature type="transmembrane region" description="Helical" evidence="8">
    <location>
        <begin position="260"/>
        <end position="288"/>
    </location>
</feature>
<reference evidence="9 10" key="1">
    <citation type="journal article" date="2016" name="Proc. Natl. Acad. Sci. U.S.A.">
        <title>Lipid metabolic changes in an early divergent fungus govern the establishment of a mutualistic symbiosis with endobacteria.</title>
        <authorList>
            <person name="Lastovetsky O.A."/>
            <person name="Gaspar M.L."/>
            <person name="Mondo S.J."/>
            <person name="LaButti K.M."/>
            <person name="Sandor L."/>
            <person name="Grigoriev I.V."/>
            <person name="Henry S.A."/>
            <person name="Pawlowska T.E."/>
        </authorList>
    </citation>
    <scope>NUCLEOTIDE SEQUENCE [LARGE SCALE GENOMIC DNA]</scope>
    <source>
        <strain evidence="9 10">ATCC 52813</strain>
    </source>
</reference>
<dbReference type="EMBL" id="KZ303843">
    <property type="protein sequence ID" value="PHZ16071.1"/>
    <property type="molecule type" value="Genomic_DNA"/>
</dbReference>
<feature type="transmembrane region" description="Helical" evidence="8">
    <location>
        <begin position="47"/>
        <end position="68"/>
    </location>
</feature>
<dbReference type="InterPro" id="IPR038665">
    <property type="entry name" value="Voltage-dep_anion_channel_sf"/>
</dbReference>
<evidence type="ECO:0000256" key="2">
    <source>
        <dbReference type="ARBA" id="ARBA00008566"/>
    </source>
</evidence>
<dbReference type="STRING" id="1340429.A0A2G4T4Y1"/>
<dbReference type="PANTHER" id="PTHR31686">
    <property type="match status" value="1"/>
</dbReference>
<keyword evidence="10" id="KW-1185">Reference proteome</keyword>
<evidence type="ECO:0000256" key="3">
    <source>
        <dbReference type="ARBA" id="ARBA00022448"/>
    </source>
</evidence>
<feature type="transmembrane region" description="Helical" evidence="8">
    <location>
        <begin position="183"/>
        <end position="209"/>
    </location>
</feature>
<dbReference type="GO" id="GO:0000319">
    <property type="term" value="F:sulfite transmembrane transporter activity"/>
    <property type="evidence" value="ECO:0007669"/>
    <property type="project" value="TreeGrafter"/>
</dbReference>
<keyword evidence="3" id="KW-0813">Transport</keyword>
<dbReference type="Proteomes" id="UP000242254">
    <property type="component" value="Unassembled WGS sequence"/>
</dbReference>
<keyword evidence="7 8" id="KW-0472">Membrane</keyword>
<gene>
    <name evidence="9" type="ORF">RHIMIDRAFT_56992</name>
</gene>
<dbReference type="Gene3D" id="1.50.10.150">
    <property type="entry name" value="Voltage-dependent anion channel"/>
    <property type="match status" value="1"/>
</dbReference>
<dbReference type="AlphaFoldDB" id="A0A2G4T4Y1"/>
<feature type="transmembrane region" description="Helical" evidence="8">
    <location>
        <begin position="300"/>
        <end position="320"/>
    </location>
</feature>
<dbReference type="PANTHER" id="PTHR31686:SF1">
    <property type="entry name" value="SULFITE EFFLUX PUMP SSU1"/>
    <property type="match status" value="1"/>
</dbReference>
<dbReference type="InterPro" id="IPR004695">
    <property type="entry name" value="SLAC1/Mae1/Ssu1/TehA"/>
</dbReference>
<dbReference type="Pfam" id="PF03595">
    <property type="entry name" value="SLAC1"/>
    <property type="match status" value="1"/>
</dbReference>
<feature type="transmembrane region" description="Helical" evidence="8">
    <location>
        <begin position="120"/>
        <end position="143"/>
    </location>
</feature>
<name>A0A2G4T4Y1_RHIZD</name>
<feature type="transmembrane region" description="Helical" evidence="8">
    <location>
        <begin position="20"/>
        <end position="41"/>
    </location>
</feature>
<evidence type="ECO:0000256" key="8">
    <source>
        <dbReference type="SAM" id="Phobius"/>
    </source>
</evidence>
<comment type="similarity">
    <text evidence="2">Belongs to the tellurite-resistance/dicarboxylate transporter (TDT) family.</text>
</comment>
<evidence type="ECO:0000256" key="5">
    <source>
        <dbReference type="ARBA" id="ARBA00022692"/>
    </source>
</evidence>
<evidence type="ECO:0000256" key="1">
    <source>
        <dbReference type="ARBA" id="ARBA00004651"/>
    </source>
</evidence>
<dbReference type="RefSeq" id="XP_023469779.1">
    <property type="nucleotide sequence ID" value="XM_023615421.1"/>
</dbReference>
<protein>
    <submittedName>
        <fullName evidence="9">C4-dicarboxylate transporter/malic acid transport protein</fullName>
    </submittedName>
</protein>
<keyword evidence="5 8" id="KW-0812">Transmembrane</keyword>
<dbReference type="CDD" id="cd09318">
    <property type="entry name" value="TDT_SSU1"/>
    <property type="match status" value="1"/>
</dbReference>
<evidence type="ECO:0000256" key="4">
    <source>
        <dbReference type="ARBA" id="ARBA00022475"/>
    </source>
</evidence>
<evidence type="ECO:0000313" key="10">
    <source>
        <dbReference type="Proteomes" id="UP000242254"/>
    </source>
</evidence>
<dbReference type="GeneID" id="35446409"/>
<dbReference type="GO" id="GO:0005886">
    <property type="term" value="C:plasma membrane"/>
    <property type="evidence" value="ECO:0007669"/>
    <property type="project" value="UniProtKB-SubCell"/>
</dbReference>
<evidence type="ECO:0000256" key="6">
    <source>
        <dbReference type="ARBA" id="ARBA00022989"/>
    </source>
</evidence>
<evidence type="ECO:0000313" key="9">
    <source>
        <dbReference type="EMBL" id="PHZ16071.1"/>
    </source>
</evidence>
<organism evidence="9 10">
    <name type="scientific">Rhizopus microsporus ATCC 52813</name>
    <dbReference type="NCBI Taxonomy" id="1340429"/>
    <lineage>
        <taxon>Eukaryota</taxon>
        <taxon>Fungi</taxon>
        <taxon>Fungi incertae sedis</taxon>
        <taxon>Mucoromycota</taxon>
        <taxon>Mucoromycotina</taxon>
        <taxon>Mucoromycetes</taxon>
        <taxon>Mucorales</taxon>
        <taxon>Mucorineae</taxon>
        <taxon>Rhizopodaceae</taxon>
        <taxon>Rhizopus</taxon>
    </lineage>
</organism>
<feature type="transmembrane region" description="Helical" evidence="8">
    <location>
        <begin position="221"/>
        <end position="240"/>
    </location>
</feature>
<evidence type="ECO:0000256" key="7">
    <source>
        <dbReference type="ARBA" id="ARBA00023136"/>
    </source>
</evidence>
<proteinExistence type="inferred from homology"/>
<feature type="transmembrane region" description="Helical" evidence="8">
    <location>
        <begin position="155"/>
        <end position="177"/>
    </location>
</feature>
<dbReference type="InterPro" id="IPR051629">
    <property type="entry name" value="Sulfite_efflux_TDT"/>
</dbReference>
<sequence>MTEKKDKNLVEIVRHFTPSWFSVTMGTGIVAILLQTFPFQFSGLQTIALVLFLFNVVIYSVFTIITVLRYVLFPTIFFLMLQHPAQSMFVGTIPMGLTTITNFITIALTDKYAWALNLAFTLWCIEFALTLVSCFLVPFYFIVHHTHALETMNGTWLLPIVPAVVTAASGGLLCHYLDEQRGLIILIVSYVTMGIGILLALSIIVIYFYRLAVHKLPPKEVIISSLLPLGPLGQGAYGMIQLGSGAQKLLGDRYIPGLGNVAYSLGFILALFLWGYGLWYLVVAIFSVGITVKHKIPFNMGWWGLTFPLGVYTAATLAIGKVLDSMFFNVLAAIFTCCLVTLWLVVTIKTIVGAITGKLFYAPCLSLAQ</sequence>
<accession>A0A2G4T4Y1</accession>
<feature type="transmembrane region" description="Helical" evidence="8">
    <location>
        <begin position="326"/>
        <end position="346"/>
    </location>
</feature>
<dbReference type="FunFam" id="1.50.10.150:FF:000004">
    <property type="entry name" value="Malic acid transporter"/>
    <property type="match status" value="1"/>
</dbReference>
<feature type="transmembrane region" description="Helical" evidence="8">
    <location>
        <begin position="89"/>
        <end position="108"/>
    </location>
</feature>
<keyword evidence="6 8" id="KW-1133">Transmembrane helix</keyword>